<protein>
    <submittedName>
        <fullName evidence="3">Clp protease N-terminal domain-containing protein</fullName>
    </submittedName>
</protein>
<evidence type="ECO:0000259" key="2">
    <source>
        <dbReference type="PROSITE" id="PS51903"/>
    </source>
</evidence>
<dbReference type="SUPFAM" id="SSF81923">
    <property type="entry name" value="Double Clp-N motif"/>
    <property type="match status" value="1"/>
</dbReference>
<sequence length="412" mass="44777">MPPQEVQPPFVALGAMPMRVLLQAYSAAVRRGASSVGTLDLLCRVALYAKSVPPWLLAGSNGANLTRMVADPRRIPARRTVRELVSEPVSEFDQEVRATLREVEWRIHRQPDRRLRKSDVQDAGPRPRWTPGVRMALAGALYVARDNRVPFAGLSHLVLGMLQLPGCDGTQYVFPYEYARLSAIDRLRTEPTLRRTDESYPDLDDERSAIRPGSGSLLGRVAGRILARASRLSRLGPILVGVDVEARRQAVRLGHDVIGPLHILLAMLTHDATLAAARLRVPATHSSRNRGAGVLRTHGVDADRLRALAASGGGPEEPPAEVLTKQLSSQRPGDPFTGTDVVTAMARAMEISLAYRHPDTGTSHLLLALIEDDAGDGAAILRHLNVNPEAVRARVEQDLRAAPAAWQSPAGQ</sequence>
<dbReference type="InterPro" id="IPR036628">
    <property type="entry name" value="Clp_N_dom_sf"/>
</dbReference>
<evidence type="ECO:0000313" key="3">
    <source>
        <dbReference type="EMBL" id="MBO4139218.1"/>
    </source>
</evidence>
<organism evidence="3 4">
    <name type="scientific">Micromonospora tulbaghiae</name>
    <dbReference type="NCBI Taxonomy" id="479978"/>
    <lineage>
        <taxon>Bacteria</taxon>
        <taxon>Bacillati</taxon>
        <taxon>Actinomycetota</taxon>
        <taxon>Actinomycetes</taxon>
        <taxon>Micromonosporales</taxon>
        <taxon>Micromonosporaceae</taxon>
        <taxon>Micromonospora</taxon>
    </lineage>
</organism>
<dbReference type="AlphaFoldDB" id="A0AAW4JBL0"/>
<dbReference type="RefSeq" id="WP_208576482.1">
    <property type="nucleotide sequence ID" value="NZ_JAGFVQ010000004.1"/>
</dbReference>
<dbReference type="Pfam" id="PF02861">
    <property type="entry name" value="Clp_N"/>
    <property type="match status" value="1"/>
</dbReference>
<evidence type="ECO:0000256" key="1">
    <source>
        <dbReference type="PROSITE-ProRule" id="PRU01251"/>
    </source>
</evidence>
<keyword evidence="1" id="KW-0677">Repeat</keyword>
<keyword evidence="3" id="KW-0645">Protease</keyword>
<dbReference type="Gene3D" id="1.10.1780.10">
    <property type="entry name" value="Clp, N-terminal domain"/>
    <property type="match status" value="2"/>
</dbReference>
<dbReference type="GO" id="GO:0008233">
    <property type="term" value="F:peptidase activity"/>
    <property type="evidence" value="ECO:0007669"/>
    <property type="project" value="UniProtKB-KW"/>
</dbReference>
<keyword evidence="3" id="KW-0378">Hydrolase</keyword>
<comment type="caution">
    <text evidence="3">The sequence shown here is derived from an EMBL/GenBank/DDBJ whole genome shotgun (WGS) entry which is preliminary data.</text>
</comment>
<evidence type="ECO:0000313" key="4">
    <source>
        <dbReference type="Proteomes" id="UP000669887"/>
    </source>
</evidence>
<name>A0AAW4JBL0_9ACTN</name>
<dbReference type="GO" id="GO:0006508">
    <property type="term" value="P:proteolysis"/>
    <property type="evidence" value="ECO:0007669"/>
    <property type="project" value="UniProtKB-KW"/>
</dbReference>
<dbReference type="InterPro" id="IPR004176">
    <property type="entry name" value="Clp_R_N"/>
</dbReference>
<accession>A0AAW4JBL0</accession>
<proteinExistence type="predicted"/>
<dbReference type="Proteomes" id="UP000669887">
    <property type="component" value="Unassembled WGS sequence"/>
</dbReference>
<dbReference type="PROSITE" id="PS51903">
    <property type="entry name" value="CLP_R"/>
    <property type="match status" value="1"/>
</dbReference>
<gene>
    <name evidence="3" type="ORF">J5U46_03490</name>
</gene>
<reference evidence="3" key="1">
    <citation type="submission" date="2021-03" db="EMBL/GenBank/DDBJ databases">
        <title>X isolated from Micromonospora tulbaghiae.</title>
        <authorList>
            <person name="Stennett H.L."/>
        </authorList>
    </citation>
    <scope>NUCLEOTIDE SEQUENCE</scope>
    <source>
        <strain evidence="3">28M1-20</strain>
    </source>
</reference>
<feature type="domain" description="Clp R" evidence="2">
    <location>
        <begin position="332"/>
        <end position="412"/>
    </location>
</feature>
<dbReference type="EMBL" id="JAGFVQ010000004">
    <property type="protein sequence ID" value="MBO4139218.1"/>
    <property type="molecule type" value="Genomic_DNA"/>
</dbReference>